<sequence>MTAFIYSVTASADGYIAGPDGDMSWLLPYLEDGPDPIISALIPRITAVLMGRRSFDGDDPHAGDAEQEGTFEGQWHGPQVLLTNRAVEDPPAGFLISNTFDDAIATAREAAGPDGTVNVIGADIARQCLEAGILDEVTIATAPLFLGQGTRLLSGSATKYSLHPVNHSPPGEQSNLHTTHYRITH</sequence>
<dbReference type="InterPro" id="IPR050765">
    <property type="entry name" value="Riboflavin_Biosynth_HTPR"/>
</dbReference>
<dbReference type="PANTHER" id="PTHR38011:SF11">
    <property type="entry name" value="2,5-DIAMINO-6-RIBOSYLAMINO-4(3H)-PYRIMIDINONE 5'-PHOSPHATE REDUCTASE"/>
    <property type="match status" value="1"/>
</dbReference>
<dbReference type="AlphaFoldDB" id="A0A7X8YCN6"/>
<dbReference type="InterPro" id="IPR024072">
    <property type="entry name" value="DHFR-like_dom_sf"/>
</dbReference>
<keyword evidence="4" id="KW-1185">Reference proteome</keyword>
<accession>A0A7X8YCN6</accession>
<dbReference type="Proteomes" id="UP000523139">
    <property type="component" value="Unassembled WGS sequence"/>
</dbReference>
<dbReference type="InterPro" id="IPR002734">
    <property type="entry name" value="RibDG_C"/>
</dbReference>
<dbReference type="RefSeq" id="WP_168886008.1">
    <property type="nucleotide sequence ID" value="NZ_JABAHY010000001.1"/>
</dbReference>
<evidence type="ECO:0000313" key="4">
    <source>
        <dbReference type="Proteomes" id="UP000523139"/>
    </source>
</evidence>
<dbReference type="GO" id="GO:0009231">
    <property type="term" value="P:riboflavin biosynthetic process"/>
    <property type="evidence" value="ECO:0007669"/>
    <property type="project" value="InterPro"/>
</dbReference>
<dbReference type="GO" id="GO:0008703">
    <property type="term" value="F:5-amino-6-(5-phosphoribosylamino)uracil reductase activity"/>
    <property type="evidence" value="ECO:0007669"/>
    <property type="project" value="InterPro"/>
</dbReference>
<dbReference type="SUPFAM" id="SSF53597">
    <property type="entry name" value="Dihydrofolate reductase-like"/>
    <property type="match status" value="1"/>
</dbReference>
<feature type="region of interest" description="Disordered" evidence="1">
    <location>
        <begin position="164"/>
        <end position="185"/>
    </location>
</feature>
<organism evidence="3 4">
    <name type="scientific">Nesterenkonia sedimenti</name>
    <dbReference type="NCBI Taxonomy" id="1463632"/>
    <lineage>
        <taxon>Bacteria</taxon>
        <taxon>Bacillati</taxon>
        <taxon>Actinomycetota</taxon>
        <taxon>Actinomycetes</taxon>
        <taxon>Micrococcales</taxon>
        <taxon>Micrococcaceae</taxon>
        <taxon>Nesterenkonia</taxon>
    </lineage>
</organism>
<name>A0A7X8YCN6_9MICC</name>
<protein>
    <submittedName>
        <fullName evidence="3">Dihydrofolate reductase</fullName>
    </submittedName>
</protein>
<reference evidence="3 4" key="1">
    <citation type="submission" date="2020-04" db="EMBL/GenBank/DDBJ databases">
        <title>Nesterenkonia sp. nov., isolated from marine sediment.</title>
        <authorList>
            <person name="Zhang G."/>
        </authorList>
    </citation>
    <scope>NUCLEOTIDE SEQUENCE [LARGE SCALE GENOMIC DNA]</scope>
    <source>
        <strain evidence="3 4">MY13</strain>
    </source>
</reference>
<proteinExistence type="predicted"/>
<dbReference type="EMBL" id="JABAHY010000001">
    <property type="protein sequence ID" value="NLS08501.1"/>
    <property type="molecule type" value="Genomic_DNA"/>
</dbReference>
<gene>
    <name evidence="3" type="ORF">HGQ17_00460</name>
</gene>
<dbReference type="PANTHER" id="PTHR38011">
    <property type="entry name" value="DIHYDROFOLATE REDUCTASE FAMILY PROTEIN (AFU_ORTHOLOGUE AFUA_8G06820)"/>
    <property type="match status" value="1"/>
</dbReference>
<comment type="caution">
    <text evidence="3">The sequence shown here is derived from an EMBL/GenBank/DDBJ whole genome shotgun (WGS) entry which is preliminary data.</text>
</comment>
<evidence type="ECO:0000313" key="3">
    <source>
        <dbReference type="EMBL" id="NLS08501.1"/>
    </source>
</evidence>
<feature type="domain" description="Bacterial bifunctional deaminase-reductase C-terminal" evidence="2">
    <location>
        <begin position="5"/>
        <end position="162"/>
    </location>
</feature>
<evidence type="ECO:0000256" key="1">
    <source>
        <dbReference type="SAM" id="MobiDB-lite"/>
    </source>
</evidence>
<dbReference type="Gene3D" id="3.40.430.10">
    <property type="entry name" value="Dihydrofolate Reductase, subunit A"/>
    <property type="match status" value="1"/>
</dbReference>
<evidence type="ECO:0000259" key="2">
    <source>
        <dbReference type="Pfam" id="PF01872"/>
    </source>
</evidence>
<dbReference type="Pfam" id="PF01872">
    <property type="entry name" value="RibD_C"/>
    <property type="match status" value="1"/>
</dbReference>